<keyword evidence="5" id="KW-0010">Activator</keyword>
<evidence type="ECO:0000256" key="2">
    <source>
        <dbReference type="ARBA" id="ARBA00022840"/>
    </source>
</evidence>
<dbReference type="InterPro" id="IPR000014">
    <property type="entry name" value="PAS"/>
</dbReference>
<dbReference type="PANTHER" id="PTHR32071">
    <property type="entry name" value="TRANSCRIPTIONAL REGULATORY PROTEIN"/>
    <property type="match status" value="1"/>
</dbReference>
<evidence type="ECO:0000313" key="10">
    <source>
        <dbReference type="Proteomes" id="UP000184529"/>
    </source>
</evidence>
<dbReference type="Pfam" id="PF25601">
    <property type="entry name" value="AAA_lid_14"/>
    <property type="match status" value="1"/>
</dbReference>
<dbReference type="SUPFAM" id="SSF55781">
    <property type="entry name" value="GAF domain-like"/>
    <property type="match status" value="1"/>
</dbReference>
<feature type="domain" description="Sigma-54 factor interaction" evidence="7">
    <location>
        <begin position="347"/>
        <end position="577"/>
    </location>
</feature>
<dbReference type="Gene3D" id="1.10.10.60">
    <property type="entry name" value="Homeodomain-like"/>
    <property type="match status" value="1"/>
</dbReference>
<dbReference type="PROSITE" id="PS50112">
    <property type="entry name" value="PAS"/>
    <property type="match status" value="1"/>
</dbReference>
<feature type="domain" description="PAS" evidence="8">
    <location>
        <begin position="222"/>
        <end position="266"/>
    </location>
</feature>
<organism evidence="9 10">
    <name type="scientific">Desulfofundulus thermosubterraneus DSM 16057</name>
    <dbReference type="NCBI Taxonomy" id="1121432"/>
    <lineage>
        <taxon>Bacteria</taxon>
        <taxon>Bacillati</taxon>
        <taxon>Bacillota</taxon>
        <taxon>Clostridia</taxon>
        <taxon>Eubacteriales</taxon>
        <taxon>Peptococcaceae</taxon>
        <taxon>Desulfofundulus</taxon>
    </lineage>
</organism>
<dbReference type="PROSITE" id="PS00675">
    <property type="entry name" value="SIGMA54_INTERACT_1"/>
    <property type="match status" value="1"/>
</dbReference>
<keyword evidence="3" id="KW-0805">Transcription regulation</keyword>
<dbReference type="InterPro" id="IPR025944">
    <property type="entry name" value="Sigma_54_int_dom_CS"/>
</dbReference>
<evidence type="ECO:0000259" key="7">
    <source>
        <dbReference type="PROSITE" id="PS50045"/>
    </source>
</evidence>
<dbReference type="Pfam" id="PF01590">
    <property type="entry name" value="GAF"/>
    <property type="match status" value="1"/>
</dbReference>
<dbReference type="InterPro" id="IPR027417">
    <property type="entry name" value="P-loop_NTPase"/>
</dbReference>
<dbReference type="PROSITE" id="PS50045">
    <property type="entry name" value="SIGMA54_INTERACT_4"/>
    <property type="match status" value="1"/>
</dbReference>
<dbReference type="SUPFAM" id="SSF46689">
    <property type="entry name" value="Homeodomain-like"/>
    <property type="match status" value="1"/>
</dbReference>
<proteinExistence type="predicted"/>
<dbReference type="RefSeq" id="WP_072867899.1">
    <property type="nucleotide sequence ID" value="NZ_FQZM01000012.1"/>
</dbReference>
<gene>
    <name evidence="9" type="ORF">SAMN02745219_01140</name>
</gene>
<dbReference type="InterPro" id="IPR003018">
    <property type="entry name" value="GAF"/>
</dbReference>
<accession>A0A1M6E879</accession>
<dbReference type="Gene3D" id="3.30.450.20">
    <property type="entry name" value="PAS domain"/>
    <property type="match status" value="1"/>
</dbReference>
<dbReference type="InterPro" id="IPR058031">
    <property type="entry name" value="AAA_lid_NorR"/>
</dbReference>
<protein>
    <submittedName>
        <fullName evidence="9">Transcriptional regulator of acetoin/glycerol metabolism</fullName>
    </submittedName>
</protein>
<dbReference type="SMART" id="SM00091">
    <property type="entry name" value="PAS"/>
    <property type="match status" value="1"/>
</dbReference>
<reference evidence="10" key="1">
    <citation type="submission" date="2016-11" db="EMBL/GenBank/DDBJ databases">
        <authorList>
            <person name="Varghese N."/>
            <person name="Submissions S."/>
        </authorList>
    </citation>
    <scope>NUCLEOTIDE SEQUENCE [LARGE SCALE GENOMIC DNA]</scope>
    <source>
        <strain evidence="10">DSM 16057</strain>
    </source>
</reference>
<evidence type="ECO:0000256" key="5">
    <source>
        <dbReference type="ARBA" id="ARBA00023159"/>
    </source>
</evidence>
<dbReference type="InterPro" id="IPR035965">
    <property type="entry name" value="PAS-like_dom_sf"/>
</dbReference>
<dbReference type="PANTHER" id="PTHR32071:SF57">
    <property type="entry name" value="C4-DICARBOXYLATE TRANSPORT TRANSCRIPTIONAL REGULATORY PROTEIN DCTD"/>
    <property type="match status" value="1"/>
</dbReference>
<dbReference type="CDD" id="cd00009">
    <property type="entry name" value="AAA"/>
    <property type="match status" value="1"/>
</dbReference>
<sequence>MLQAAQEMKMLWKLVRTVGDKNVRVREEIKASWARSLEHGVNPYMKANQTVLTAEEFKNKLQENRELLEVAVPVVKNIYDFVKGSGFAVAIADKDGVILVMIGDQEGLEFTRRANLIEGSVWSEEVMGTNAIGLCLVEGKPIQVYGYEHFCICCYNGTCSAAPIRDPNGRIIGALDITGYFEKVHYHTLGMVVAGANAIESQLAIKRVLRENVLANHYKNLIMESISDGILTIDNYGYITHLNTQAAKLLRLDVSTAIGKRLTEIFGDIEANHYFINLVQSNRAFTDTIIHIHRKHEKIRCNVSCRPLNDHDGTSLGRVVVLQEFSRVNRLVNRLAIPKAKISFSDLVGQDPLFLEAVKLGKAAANSDSNVLLLGESGTGKELFAQSIHNASIRAEQPFVSVNCGAIPRELIASELFGYEEGAFTGARKGGNPGKFELADQGTIFLDEIGEMPLDLQAALLRVLEEQRVMRLGGREYLPVNVRIIAATNKNLLKEVERGTFRRDLFYRLNVMVIFLPALRERREDIALLTNHFVKRLSKNKGKDIKGVSPEVMAIFLNYHWPGNVRELQNVLERAVNLCTGTVITPDLLPPELSQYNNYMISHNPALTKEESKLIKKAEEQAIRNCLARYKSKTKAAEYLGISRATLYRKIKQYGIELEQ</sequence>
<dbReference type="PROSITE" id="PS00688">
    <property type="entry name" value="SIGMA54_INTERACT_3"/>
    <property type="match status" value="1"/>
</dbReference>
<keyword evidence="10" id="KW-1185">Reference proteome</keyword>
<dbReference type="STRING" id="1121432.SAMN02745219_01140"/>
<dbReference type="FunFam" id="1.10.8.60:FF:000014">
    <property type="entry name" value="DNA-binding transcriptional regulator NtrC"/>
    <property type="match status" value="1"/>
</dbReference>
<dbReference type="CDD" id="cd00130">
    <property type="entry name" value="PAS"/>
    <property type="match status" value="1"/>
</dbReference>
<dbReference type="SUPFAM" id="SSF55785">
    <property type="entry name" value="PYP-like sensor domain (PAS domain)"/>
    <property type="match status" value="1"/>
</dbReference>
<dbReference type="Gene3D" id="1.10.8.60">
    <property type="match status" value="1"/>
</dbReference>
<dbReference type="InterPro" id="IPR025662">
    <property type="entry name" value="Sigma_54_int_dom_ATP-bd_1"/>
</dbReference>
<dbReference type="GO" id="GO:0005524">
    <property type="term" value="F:ATP binding"/>
    <property type="evidence" value="ECO:0007669"/>
    <property type="project" value="UniProtKB-KW"/>
</dbReference>
<dbReference type="Pfam" id="PF13426">
    <property type="entry name" value="PAS_9"/>
    <property type="match status" value="1"/>
</dbReference>
<dbReference type="InterPro" id="IPR002078">
    <property type="entry name" value="Sigma_54_int"/>
</dbReference>
<dbReference type="OrthoDB" id="9803970at2"/>
<dbReference type="Proteomes" id="UP000184529">
    <property type="component" value="Unassembled WGS sequence"/>
</dbReference>
<evidence type="ECO:0000259" key="8">
    <source>
        <dbReference type="PROSITE" id="PS50112"/>
    </source>
</evidence>
<evidence type="ECO:0000313" key="9">
    <source>
        <dbReference type="EMBL" id="SHI81651.1"/>
    </source>
</evidence>
<name>A0A1M6E879_9FIRM</name>
<keyword evidence="6" id="KW-0804">Transcription</keyword>
<keyword evidence="1" id="KW-0547">Nucleotide-binding</keyword>
<dbReference type="EMBL" id="FQZM01000012">
    <property type="protein sequence ID" value="SHI81651.1"/>
    <property type="molecule type" value="Genomic_DNA"/>
</dbReference>
<dbReference type="Pfam" id="PF02954">
    <property type="entry name" value="HTH_8"/>
    <property type="match status" value="1"/>
</dbReference>
<evidence type="ECO:0000256" key="4">
    <source>
        <dbReference type="ARBA" id="ARBA00023125"/>
    </source>
</evidence>
<dbReference type="GO" id="GO:0006355">
    <property type="term" value="P:regulation of DNA-templated transcription"/>
    <property type="evidence" value="ECO:0007669"/>
    <property type="project" value="InterPro"/>
</dbReference>
<dbReference type="Pfam" id="PF00158">
    <property type="entry name" value="Sigma54_activat"/>
    <property type="match status" value="1"/>
</dbReference>
<dbReference type="FunFam" id="3.40.50.300:FF:000006">
    <property type="entry name" value="DNA-binding transcriptional regulator NtrC"/>
    <property type="match status" value="1"/>
</dbReference>
<evidence type="ECO:0000256" key="1">
    <source>
        <dbReference type="ARBA" id="ARBA00022741"/>
    </source>
</evidence>
<dbReference type="InterPro" id="IPR002197">
    <property type="entry name" value="HTH_Fis"/>
</dbReference>
<dbReference type="SMART" id="SM00382">
    <property type="entry name" value="AAA"/>
    <property type="match status" value="1"/>
</dbReference>
<dbReference type="SUPFAM" id="SSF52540">
    <property type="entry name" value="P-loop containing nucleoside triphosphate hydrolases"/>
    <property type="match status" value="1"/>
</dbReference>
<evidence type="ECO:0000256" key="3">
    <source>
        <dbReference type="ARBA" id="ARBA00023015"/>
    </source>
</evidence>
<dbReference type="InterPro" id="IPR003593">
    <property type="entry name" value="AAA+_ATPase"/>
</dbReference>
<keyword evidence="2" id="KW-0067">ATP-binding</keyword>
<evidence type="ECO:0000256" key="6">
    <source>
        <dbReference type="ARBA" id="ARBA00023163"/>
    </source>
</evidence>
<keyword evidence="4" id="KW-0238">DNA-binding</keyword>
<dbReference type="InterPro" id="IPR029016">
    <property type="entry name" value="GAF-like_dom_sf"/>
</dbReference>
<dbReference type="InterPro" id="IPR009057">
    <property type="entry name" value="Homeodomain-like_sf"/>
</dbReference>
<dbReference type="Gene3D" id="3.40.50.300">
    <property type="entry name" value="P-loop containing nucleotide triphosphate hydrolases"/>
    <property type="match status" value="1"/>
</dbReference>
<dbReference type="GO" id="GO:0043565">
    <property type="term" value="F:sequence-specific DNA binding"/>
    <property type="evidence" value="ECO:0007669"/>
    <property type="project" value="InterPro"/>
</dbReference>
<dbReference type="Gene3D" id="3.30.450.40">
    <property type="match status" value="1"/>
</dbReference>
<dbReference type="AlphaFoldDB" id="A0A1M6E879"/>